<dbReference type="AlphaFoldDB" id="M0I687"/>
<organism evidence="3 4">
    <name type="scientific">Haloferax mucosum ATCC BAA-1512</name>
    <dbReference type="NCBI Taxonomy" id="662479"/>
    <lineage>
        <taxon>Archaea</taxon>
        <taxon>Methanobacteriati</taxon>
        <taxon>Methanobacteriota</taxon>
        <taxon>Stenosarchaea group</taxon>
        <taxon>Halobacteria</taxon>
        <taxon>Halobacteriales</taxon>
        <taxon>Haloferacaceae</taxon>
        <taxon>Haloferax</taxon>
    </lineage>
</organism>
<dbReference type="STRING" id="662479.C440_14249"/>
<reference evidence="3 4" key="1">
    <citation type="journal article" date="2014" name="PLoS Genet.">
        <title>Phylogenetically driven sequencing of extremely halophilic archaea reveals strategies for static and dynamic osmo-response.</title>
        <authorList>
            <person name="Becker E.A."/>
            <person name="Seitzer P.M."/>
            <person name="Tritt A."/>
            <person name="Larsen D."/>
            <person name="Krusor M."/>
            <person name="Yao A.I."/>
            <person name="Wu D."/>
            <person name="Madern D."/>
            <person name="Eisen J.A."/>
            <person name="Darling A.E."/>
            <person name="Facciotti M.T."/>
        </authorList>
    </citation>
    <scope>NUCLEOTIDE SEQUENCE [LARGE SCALE GENOMIC DNA]</scope>
    <source>
        <strain evidence="3 4">ATCC BAA-1512</strain>
    </source>
</reference>
<keyword evidence="2" id="KW-0812">Transmembrane</keyword>
<evidence type="ECO:0000313" key="3">
    <source>
        <dbReference type="EMBL" id="ELZ91482.1"/>
    </source>
</evidence>
<proteinExistence type="predicted"/>
<dbReference type="Proteomes" id="UP000011550">
    <property type="component" value="Unassembled WGS sequence"/>
</dbReference>
<evidence type="ECO:0000256" key="1">
    <source>
        <dbReference type="SAM" id="Coils"/>
    </source>
</evidence>
<protein>
    <submittedName>
        <fullName evidence="3">Uncharacterized protein</fullName>
    </submittedName>
</protein>
<gene>
    <name evidence="3" type="ORF">C440_14249</name>
</gene>
<sequence length="67" mass="7678">MYLSTAFPAVLVVAVPAALLFCVLVVFPVSVFVRRIRTSRRELEQRVDELEDEVARLETRLEDDRGD</sequence>
<keyword evidence="2" id="KW-0472">Membrane</keyword>
<feature type="coiled-coil region" evidence="1">
    <location>
        <begin position="33"/>
        <end position="67"/>
    </location>
</feature>
<accession>M0I687</accession>
<dbReference type="EMBL" id="AOLN01000018">
    <property type="protein sequence ID" value="ELZ91482.1"/>
    <property type="molecule type" value="Genomic_DNA"/>
</dbReference>
<dbReference type="RefSeq" id="WP_008321244.1">
    <property type="nucleotide sequence ID" value="NZ_AOLN01000018.1"/>
</dbReference>
<name>M0I687_9EURY</name>
<dbReference type="PATRIC" id="fig|662479.7.peg.2885"/>
<comment type="caution">
    <text evidence="3">The sequence shown here is derived from an EMBL/GenBank/DDBJ whole genome shotgun (WGS) entry which is preliminary data.</text>
</comment>
<keyword evidence="1" id="KW-0175">Coiled coil</keyword>
<evidence type="ECO:0000313" key="4">
    <source>
        <dbReference type="Proteomes" id="UP000011550"/>
    </source>
</evidence>
<evidence type="ECO:0000256" key="2">
    <source>
        <dbReference type="SAM" id="Phobius"/>
    </source>
</evidence>
<keyword evidence="4" id="KW-1185">Reference proteome</keyword>
<keyword evidence="2" id="KW-1133">Transmembrane helix</keyword>
<feature type="transmembrane region" description="Helical" evidence="2">
    <location>
        <begin position="6"/>
        <end position="33"/>
    </location>
</feature>